<evidence type="ECO:0000313" key="7">
    <source>
        <dbReference type="Proteomes" id="UP000297318"/>
    </source>
</evidence>
<name>A0A4Z1DWG2_9MICO</name>
<dbReference type="OrthoDB" id="4935162at2"/>
<organism evidence="6 7">
    <name type="scientific">Serinibacter arcticus</name>
    <dbReference type="NCBI Taxonomy" id="1655435"/>
    <lineage>
        <taxon>Bacteria</taxon>
        <taxon>Bacillati</taxon>
        <taxon>Actinomycetota</taxon>
        <taxon>Actinomycetes</taxon>
        <taxon>Micrococcales</taxon>
        <taxon>Beutenbergiaceae</taxon>
        <taxon>Serinibacter</taxon>
    </lineage>
</organism>
<dbReference type="InterPro" id="IPR003018">
    <property type="entry name" value="GAF"/>
</dbReference>
<dbReference type="InterPro" id="IPR036388">
    <property type="entry name" value="WH-like_DNA-bd_sf"/>
</dbReference>
<dbReference type="GO" id="GO:0003723">
    <property type="term" value="F:RNA binding"/>
    <property type="evidence" value="ECO:0007669"/>
    <property type="project" value="InterPro"/>
</dbReference>
<dbReference type="RefSeq" id="WP_135850955.1">
    <property type="nucleotide sequence ID" value="NZ_RHPJ01000005.1"/>
</dbReference>
<protein>
    <recommendedName>
        <fullName evidence="5">ANTAR domain-containing protein</fullName>
    </recommendedName>
</protein>
<comment type="caution">
    <text evidence="6">The sequence shown here is derived from an EMBL/GenBank/DDBJ whole genome shotgun (WGS) entry which is preliminary data.</text>
</comment>
<dbReference type="InterPro" id="IPR029016">
    <property type="entry name" value="GAF-like_dom_sf"/>
</dbReference>
<dbReference type="InterPro" id="IPR012074">
    <property type="entry name" value="GAF_ANTAR"/>
</dbReference>
<evidence type="ECO:0000256" key="1">
    <source>
        <dbReference type="ARBA" id="ARBA00022679"/>
    </source>
</evidence>
<dbReference type="AlphaFoldDB" id="A0A4Z1DWG2"/>
<dbReference type="SUPFAM" id="SSF52172">
    <property type="entry name" value="CheY-like"/>
    <property type="match status" value="1"/>
</dbReference>
<dbReference type="InterPro" id="IPR005561">
    <property type="entry name" value="ANTAR"/>
</dbReference>
<dbReference type="Pfam" id="PF13185">
    <property type="entry name" value="GAF_2"/>
    <property type="match status" value="1"/>
</dbReference>
<dbReference type="GO" id="GO:0016301">
    <property type="term" value="F:kinase activity"/>
    <property type="evidence" value="ECO:0007669"/>
    <property type="project" value="UniProtKB-KW"/>
</dbReference>
<keyword evidence="4" id="KW-0804">Transcription</keyword>
<dbReference type="Pfam" id="PF03861">
    <property type="entry name" value="ANTAR"/>
    <property type="match status" value="1"/>
</dbReference>
<keyword evidence="7" id="KW-1185">Reference proteome</keyword>
<dbReference type="EMBL" id="RHPJ01000005">
    <property type="protein sequence ID" value="TGO03945.1"/>
    <property type="molecule type" value="Genomic_DNA"/>
</dbReference>
<evidence type="ECO:0000259" key="5">
    <source>
        <dbReference type="PROSITE" id="PS50921"/>
    </source>
</evidence>
<evidence type="ECO:0000256" key="4">
    <source>
        <dbReference type="ARBA" id="ARBA00023163"/>
    </source>
</evidence>
<keyword evidence="2" id="KW-0418">Kinase</keyword>
<dbReference type="Gene3D" id="1.10.10.10">
    <property type="entry name" value="Winged helix-like DNA-binding domain superfamily/Winged helix DNA-binding domain"/>
    <property type="match status" value="1"/>
</dbReference>
<accession>A0A4Z1DWG2</accession>
<dbReference type="Gene3D" id="3.30.450.40">
    <property type="match status" value="1"/>
</dbReference>
<feature type="domain" description="ANTAR" evidence="5">
    <location>
        <begin position="149"/>
        <end position="210"/>
    </location>
</feature>
<dbReference type="SUPFAM" id="SSF55781">
    <property type="entry name" value="GAF domain-like"/>
    <property type="match status" value="1"/>
</dbReference>
<dbReference type="PROSITE" id="PS50921">
    <property type="entry name" value="ANTAR"/>
    <property type="match status" value="1"/>
</dbReference>
<keyword evidence="3" id="KW-0805">Transcription regulation</keyword>
<evidence type="ECO:0000313" key="6">
    <source>
        <dbReference type="EMBL" id="TGO03945.1"/>
    </source>
</evidence>
<keyword evidence="1" id="KW-0808">Transferase</keyword>
<evidence type="ECO:0000256" key="3">
    <source>
        <dbReference type="ARBA" id="ARBA00023015"/>
    </source>
</evidence>
<gene>
    <name evidence="6" type="ORF">SERN_2957</name>
</gene>
<dbReference type="PIRSF" id="PIRSF036625">
    <property type="entry name" value="GAF_ANTAR"/>
    <property type="match status" value="1"/>
</dbReference>
<dbReference type="SMART" id="SM01012">
    <property type="entry name" value="ANTAR"/>
    <property type="match status" value="1"/>
</dbReference>
<sequence>MMQLALELDQASEITAMFRVVTETAMTLVSGAEMVGVTLRGRGNALETVSATSPAVLTADGLQYDLRQGPCVDVVGGEAVVVTGDVATDPRWPKWGPAASAVVRSVLSVRLASSRGVHGGINLYSSRIHAYDERSQVAAAALAVHSSVAIRAALVEESLKDGMAGRLVIGQAEGILMHRFGLDEEAAFAVLKRLSSTQNRKLVKVAAGVVADPTGDIEPPQAADPHV</sequence>
<reference evidence="6 7" key="1">
    <citation type="submission" date="2018-11" db="EMBL/GenBank/DDBJ databases">
        <title>Complete genome sequencing of the Actinobacteria Serinibacter sp. K3-2.</title>
        <authorList>
            <person name="Rakitin A.L."/>
            <person name="Beletsky A.V."/>
            <person name="Mardanov A.V."/>
            <person name="Ravin N.V."/>
            <person name="Gromova A.S."/>
            <person name="Filippova S.N."/>
            <person name="Gal'Chenko V.F."/>
        </authorList>
    </citation>
    <scope>NUCLEOTIDE SEQUENCE [LARGE SCALE GENOMIC DNA]</scope>
    <source>
        <strain evidence="6 7">K3-2</strain>
    </source>
</reference>
<evidence type="ECO:0000256" key="2">
    <source>
        <dbReference type="ARBA" id="ARBA00022777"/>
    </source>
</evidence>
<dbReference type="InterPro" id="IPR011006">
    <property type="entry name" value="CheY-like_superfamily"/>
</dbReference>
<proteinExistence type="predicted"/>
<dbReference type="Proteomes" id="UP000297318">
    <property type="component" value="Unassembled WGS sequence"/>
</dbReference>